<gene>
    <name evidence="2" type="ORF">Tci_678237</name>
</gene>
<feature type="compositionally biased region" description="Acidic residues" evidence="1">
    <location>
        <begin position="334"/>
        <end position="369"/>
    </location>
</feature>
<reference evidence="2" key="1">
    <citation type="journal article" date="2019" name="Sci. Rep.">
        <title>Draft genome of Tanacetum cinerariifolium, the natural source of mosquito coil.</title>
        <authorList>
            <person name="Yamashiro T."/>
            <person name="Shiraishi A."/>
            <person name="Satake H."/>
            <person name="Nakayama K."/>
        </authorList>
    </citation>
    <scope>NUCLEOTIDE SEQUENCE</scope>
</reference>
<protein>
    <recommendedName>
        <fullName evidence="3">Monodehydroascorbate reductase</fullName>
    </recommendedName>
</protein>
<feature type="compositionally biased region" description="Basic and acidic residues" evidence="1">
    <location>
        <begin position="370"/>
        <end position="385"/>
    </location>
</feature>
<accession>A0A699KQL3</accession>
<feature type="region of interest" description="Disordered" evidence="1">
    <location>
        <begin position="257"/>
        <end position="276"/>
    </location>
</feature>
<feature type="non-terminal residue" evidence="2">
    <location>
        <position position="1"/>
    </location>
</feature>
<feature type="compositionally biased region" description="Low complexity" evidence="1">
    <location>
        <begin position="284"/>
        <end position="304"/>
    </location>
</feature>
<feature type="region of interest" description="Disordered" evidence="1">
    <location>
        <begin position="284"/>
        <end position="437"/>
    </location>
</feature>
<comment type="caution">
    <text evidence="2">The sequence shown here is derived from an EMBL/GenBank/DDBJ whole genome shotgun (WGS) entry which is preliminary data.</text>
</comment>
<dbReference type="AlphaFoldDB" id="A0A699KQL3"/>
<evidence type="ECO:0008006" key="3">
    <source>
        <dbReference type="Google" id="ProtNLM"/>
    </source>
</evidence>
<evidence type="ECO:0000256" key="1">
    <source>
        <dbReference type="SAM" id="MobiDB-lite"/>
    </source>
</evidence>
<feature type="compositionally biased region" description="Acidic residues" evidence="1">
    <location>
        <begin position="386"/>
        <end position="403"/>
    </location>
</feature>
<dbReference type="EMBL" id="BKCJ010544000">
    <property type="protein sequence ID" value="GFB06266.1"/>
    <property type="molecule type" value="Genomic_DNA"/>
</dbReference>
<evidence type="ECO:0000313" key="2">
    <source>
        <dbReference type="EMBL" id="GFB06266.1"/>
    </source>
</evidence>
<proteinExistence type="predicted"/>
<name>A0A699KQL3_TANCI</name>
<sequence>YSLYGFFLNRTMATTIEQQVAMDKVLVPSTQRCPFFKAFLVTAYVPKIYMQEFLATTNEHITYLSKSPRSNFAELPFEEEILDFIRFLGHSATIRTLPDVNINKLYKPWRSFAAIINKCLTGKSSGNDSFRLSQAQILWGLYHKRNIDYAFLIWEDFVYQVEHNNHKKSNEMYYPRFTKVIIHHFMSKDPSIPKRNKVNWHYVRDDFLFSTIKVVSRHQNTQQYGVMLPIELTNDKIRNTKAYKEYYAFATGKAAPKPKASARRKKSDSDTSITPLTATTTLKPTVAVPPKLTAATKGKQTAKAPKSKSLYAPSEPGVSGTAEGIGADDQEKVGDDDEGYEGNDREEGEEDDDEEDKDGDERDDDDEDQEIAKDDEQNDTKRSGDDTEEGESDEEEDDEETRDEESFYLIPQTPKSSKDEGDGEEDQGRGLQVNQEVKDSHVILTPINSDGQQKSSSVSSQFVTNMLNPTSDAGMESIFATASTSVAPLSITAPTMIPSTVTTITTTSQAPIPPTPIPREVLQNLPTFASVFHFNDRLRSLEQNFSEVMQTNQFAGAVFAIPEIVEHFMDQRMNEAVKVVVQLQSDRLCEEAQKENDEFLRTVDENIKKIIKEKIKE</sequence>
<organism evidence="2">
    <name type="scientific">Tanacetum cinerariifolium</name>
    <name type="common">Dalmatian daisy</name>
    <name type="synonym">Chrysanthemum cinerariifolium</name>
    <dbReference type="NCBI Taxonomy" id="118510"/>
    <lineage>
        <taxon>Eukaryota</taxon>
        <taxon>Viridiplantae</taxon>
        <taxon>Streptophyta</taxon>
        <taxon>Embryophyta</taxon>
        <taxon>Tracheophyta</taxon>
        <taxon>Spermatophyta</taxon>
        <taxon>Magnoliopsida</taxon>
        <taxon>eudicotyledons</taxon>
        <taxon>Gunneridae</taxon>
        <taxon>Pentapetalae</taxon>
        <taxon>asterids</taxon>
        <taxon>campanulids</taxon>
        <taxon>Asterales</taxon>
        <taxon>Asteraceae</taxon>
        <taxon>Asteroideae</taxon>
        <taxon>Anthemideae</taxon>
        <taxon>Anthemidinae</taxon>
        <taxon>Tanacetum</taxon>
    </lineage>
</organism>